<evidence type="ECO:0000313" key="5">
    <source>
        <dbReference type="Proteomes" id="UP000447873"/>
    </source>
</evidence>
<keyword evidence="6" id="KW-1185">Reference proteome</keyword>
<evidence type="ECO:0000256" key="2">
    <source>
        <dbReference type="SAM" id="Phobius"/>
    </source>
</evidence>
<keyword evidence="2" id="KW-1133">Transmembrane helix</keyword>
<reference evidence="3 5" key="1">
    <citation type="submission" date="2018-12" db="EMBL/GenBank/DDBJ databases">
        <title>Venturia inaequalis Genome Resource.</title>
        <authorList>
            <person name="Lichtner F.J."/>
        </authorList>
    </citation>
    <scope>NUCLEOTIDE SEQUENCE [LARGE SCALE GENOMIC DNA]</scope>
    <source>
        <strain evidence="3 5">120213</strain>
        <strain evidence="4 6">DMI_063113</strain>
    </source>
</reference>
<protein>
    <recommendedName>
        <fullName evidence="7">Transmembrane protein</fullName>
    </recommendedName>
</protein>
<sequence length="121" mass="13552">MCVYDGTCEDDCMREDNHKWRRLVLVGHLFKILYCLALFIISIGVYVWATKVEMCQQPFPAELTQQPLASATSSRSWNNNVAQPFGSSSPSISAEFHPRINPRTLQEQAEVPSSTATAFAV</sequence>
<name>A0A8H3VFJ2_VENIN</name>
<accession>A0A8H3VFJ2</accession>
<gene>
    <name evidence="4" type="ORF">EG327_006791</name>
    <name evidence="3" type="ORF">EG328_004545</name>
</gene>
<dbReference type="Proteomes" id="UP000447873">
    <property type="component" value="Unassembled WGS sequence"/>
</dbReference>
<feature type="compositionally biased region" description="Polar residues" evidence="1">
    <location>
        <begin position="74"/>
        <end position="92"/>
    </location>
</feature>
<proteinExistence type="predicted"/>
<dbReference type="EMBL" id="WNWS01000025">
    <property type="protein sequence ID" value="KAE9986826.1"/>
    <property type="molecule type" value="Genomic_DNA"/>
</dbReference>
<dbReference type="EMBL" id="WNWR01000004">
    <property type="protein sequence ID" value="KAE9994648.1"/>
    <property type="molecule type" value="Genomic_DNA"/>
</dbReference>
<organism evidence="3 5">
    <name type="scientific">Venturia inaequalis</name>
    <name type="common">Apple scab fungus</name>
    <dbReference type="NCBI Taxonomy" id="5025"/>
    <lineage>
        <taxon>Eukaryota</taxon>
        <taxon>Fungi</taxon>
        <taxon>Dikarya</taxon>
        <taxon>Ascomycota</taxon>
        <taxon>Pezizomycotina</taxon>
        <taxon>Dothideomycetes</taxon>
        <taxon>Pleosporomycetidae</taxon>
        <taxon>Venturiales</taxon>
        <taxon>Venturiaceae</taxon>
        <taxon>Venturia</taxon>
    </lineage>
</organism>
<comment type="caution">
    <text evidence="3">The sequence shown here is derived from an EMBL/GenBank/DDBJ whole genome shotgun (WGS) entry which is preliminary data.</text>
</comment>
<feature type="transmembrane region" description="Helical" evidence="2">
    <location>
        <begin position="23"/>
        <end position="49"/>
    </location>
</feature>
<evidence type="ECO:0000313" key="3">
    <source>
        <dbReference type="EMBL" id="KAE9986826.1"/>
    </source>
</evidence>
<evidence type="ECO:0000313" key="4">
    <source>
        <dbReference type="EMBL" id="KAE9994648.1"/>
    </source>
</evidence>
<evidence type="ECO:0008006" key="7">
    <source>
        <dbReference type="Google" id="ProtNLM"/>
    </source>
</evidence>
<evidence type="ECO:0000313" key="6">
    <source>
        <dbReference type="Proteomes" id="UP000490939"/>
    </source>
</evidence>
<keyword evidence="2" id="KW-0472">Membrane</keyword>
<evidence type="ECO:0000256" key="1">
    <source>
        <dbReference type="SAM" id="MobiDB-lite"/>
    </source>
</evidence>
<feature type="region of interest" description="Disordered" evidence="1">
    <location>
        <begin position="74"/>
        <end position="96"/>
    </location>
</feature>
<dbReference type="AlphaFoldDB" id="A0A8H3VFJ2"/>
<dbReference type="Proteomes" id="UP000490939">
    <property type="component" value="Unassembled WGS sequence"/>
</dbReference>
<keyword evidence="2" id="KW-0812">Transmembrane</keyword>